<keyword evidence="2" id="KW-0472">Membrane</keyword>
<dbReference type="Proteomes" id="UP001185012">
    <property type="component" value="Unassembled WGS sequence"/>
</dbReference>
<feature type="transmembrane region" description="Helical" evidence="2">
    <location>
        <begin position="51"/>
        <end position="72"/>
    </location>
</feature>
<keyword evidence="2" id="KW-1133">Transmembrane helix</keyword>
<dbReference type="Pfam" id="PF01478">
    <property type="entry name" value="Peptidase_A24"/>
    <property type="match status" value="1"/>
</dbReference>
<feature type="transmembrane region" description="Helical" evidence="2">
    <location>
        <begin position="84"/>
        <end position="117"/>
    </location>
</feature>
<comment type="similarity">
    <text evidence="1">Belongs to the peptidase A24 family.</text>
</comment>
<comment type="caution">
    <text evidence="4">The sequence shown here is derived from an EMBL/GenBank/DDBJ whole genome shotgun (WGS) entry which is preliminary data.</text>
</comment>
<feature type="transmembrane region" description="Helical" evidence="2">
    <location>
        <begin position="27"/>
        <end position="45"/>
    </location>
</feature>
<dbReference type="PANTHER" id="PTHR30487">
    <property type="entry name" value="TYPE 4 PREPILIN-LIKE PROTEINS LEADER PEPTIDE-PROCESSING ENZYME"/>
    <property type="match status" value="1"/>
</dbReference>
<dbReference type="InterPro" id="IPR000045">
    <property type="entry name" value="Prepilin_IV_endopep_pep"/>
</dbReference>
<evidence type="ECO:0000259" key="3">
    <source>
        <dbReference type="Pfam" id="PF01478"/>
    </source>
</evidence>
<dbReference type="RefSeq" id="WP_309867839.1">
    <property type="nucleotide sequence ID" value="NZ_JAVDQG010000007.1"/>
</dbReference>
<keyword evidence="5" id="KW-1185">Reference proteome</keyword>
<dbReference type="PANTHER" id="PTHR30487:SF0">
    <property type="entry name" value="PREPILIN LEADER PEPTIDASE_N-METHYLTRANSFERASE-RELATED"/>
    <property type="match status" value="1"/>
</dbReference>
<keyword evidence="4" id="KW-0378">Hydrolase</keyword>
<sequence>MAEHVLYWILIGLLIAATVTDLRERLIYDRFVLIGVAAAVIIRMFHRPEPWWNYILTGVIVLIVLTVIAALTNERSIGGGDVKLFAMIGLAVGWEPFLSIFLLSHVLAAVVVFGVKLFRWSSVGKHTEFPFAPFILAAVLVVYWFQ</sequence>
<gene>
    <name evidence="4" type="ORF">JOE21_003086</name>
</gene>
<dbReference type="GO" id="GO:0006508">
    <property type="term" value="P:proteolysis"/>
    <property type="evidence" value="ECO:0007669"/>
    <property type="project" value="UniProtKB-KW"/>
</dbReference>
<accession>A0ABU1IQK8</accession>
<evidence type="ECO:0000313" key="5">
    <source>
        <dbReference type="Proteomes" id="UP001185012"/>
    </source>
</evidence>
<dbReference type="InterPro" id="IPR050882">
    <property type="entry name" value="Prepilin_peptidase/N-MTase"/>
</dbReference>
<feature type="transmembrane region" description="Helical" evidence="2">
    <location>
        <begin position="129"/>
        <end position="145"/>
    </location>
</feature>
<organism evidence="4 5">
    <name type="scientific">Desmospora profundinema</name>
    <dbReference type="NCBI Taxonomy" id="1571184"/>
    <lineage>
        <taxon>Bacteria</taxon>
        <taxon>Bacillati</taxon>
        <taxon>Bacillota</taxon>
        <taxon>Bacilli</taxon>
        <taxon>Bacillales</taxon>
        <taxon>Thermoactinomycetaceae</taxon>
        <taxon>Desmospora</taxon>
    </lineage>
</organism>
<evidence type="ECO:0000256" key="1">
    <source>
        <dbReference type="ARBA" id="ARBA00005801"/>
    </source>
</evidence>
<feature type="domain" description="Prepilin type IV endopeptidase peptidase" evidence="3">
    <location>
        <begin position="8"/>
        <end position="112"/>
    </location>
</feature>
<evidence type="ECO:0000313" key="4">
    <source>
        <dbReference type="EMBL" id="MDR6227074.1"/>
    </source>
</evidence>
<name>A0ABU1IQK8_9BACL</name>
<dbReference type="GO" id="GO:0008233">
    <property type="term" value="F:peptidase activity"/>
    <property type="evidence" value="ECO:0007669"/>
    <property type="project" value="UniProtKB-KW"/>
</dbReference>
<proteinExistence type="inferred from homology"/>
<dbReference type="EMBL" id="JAVDQG010000007">
    <property type="protein sequence ID" value="MDR6227074.1"/>
    <property type="molecule type" value="Genomic_DNA"/>
</dbReference>
<reference evidence="4 5" key="1">
    <citation type="submission" date="2023-07" db="EMBL/GenBank/DDBJ databases">
        <title>Genomic Encyclopedia of Type Strains, Phase IV (KMG-IV): sequencing the most valuable type-strain genomes for metagenomic binning, comparative biology and taxonomic classification.</title>
        <authorList>
            <person name="Goeker M."/>
        </authorList>
    </citation>
    <scope>NUCLEOTIDE SEQUENCE [LARGE SCALE GENOMIC DNA]</scope>
    <source>
        <strain evidence="4 5">DSM 45903</strain>
    </source>
</reference>
<evidence type="ECO:0000256" key="2">
    <source>
        <dbReference type="SAM" id="Phobius"/>
    </source>
</evidence>
<keyword evidence="2" id="KW-0812">Transmembrane</keyword>
<protein>
    <submittedName>
        <fullName evidence="4">Flp pilus assembly protein protease CpaA</fullName>
    </submittedName>
</protein>
<keyword evidence="4" id="KW-0645">Protease</keyword>
<dbReference type="Gene3D" id="1.20.120.1220">
    <property type="match status" value="1"/>
</dbReference>
<feature type="transmembrane region" description="Helical" evidence="2">
    <location>
        <begin position="6"/>
        <end position="22"/>
    </location>
</feature>